<keyword evidence="1" id="KW-0808">Transferase</keyword>
<proteinExistence type="predicted"/>
<organism evidence="1 2">
    <name type="scientific">Sphaerosporella brunnea</name>
    <dbReference type="NCBI Taxonomy" id="1250544"/>
    <lineage>
        <taxon>Eukaryota</taxon>
        <taxon>Fungi</taxon>
        <taxon>Dikarya</taxon>
        <taxon>Ascomycota</taxon>
        <taxon>Pezizomycotina</taxon>
        <taxon>Pezizomycetes</taxon>
        <taxon>Pezizales</taxon>
        <taxon>Pyronemataceae</taxon>
        <taxon>Sphaerosporella</taxon>
    </lineage>
</organism>
<dbReference type="InParanoid" id="A0A5J5EKE8"/>
<dbReference type="InterPro" id="IPR010828">
    <property type="entry name" value="Atf2/Sli1-like"/>
</dbReference>
<dbReference type="GO" id="GO:0008080">
    <property type="term" value="F:N-acetyltransferase activity"/>
    <property type="evidence" value="ECO:0007669"/>
    <property type="project" value="TreeGrafter"/>
</dbReference>
<gene>
    <name evidence="1" type="ORF">FN846DRAFT_288541</name>
</gene>
<evidence type="ECO:0000313" key="1">
    <source>
        <dbReference type="EMBL" id="KAA8896135.1"/>
    </source>
</evidence>
<name>A0A5J5EKE8_9PEZI</name>
<protein>
    <submittedName>
        <fullName evidence="1">Alcohol acetyltransferase</fullName>
    </submittedName>
</protein>
<dbReference type="SUPFAM" id="SSF52777">
    <property type="entry name" value="CoA-dependent acyltransferases"/>
    <property type="match status" value="2"/>
</dbReference>
<dbReference type="InterPro" id="IPR023213">
    <property type="entry name" value="CAT-like_dom_sf"/>
</dbReference>
<evidence type="ECO:0000313" key="2">
    <source>
        <dbReference type="Proteomes" id="UP000326924"/>
    </source>
</evidence>
<comment type="caution">
    <text evidence="1">The sequence shown here is derived from an EMBL/GenBank/DDBJ whole genome shotgun (WGS) entry which is preliminary data.</text>
</comment>
<dbReference type="InterPro" id="IPR052058">
    <property type="entry name" value="Alcohol_O-acetyltransferase"/>
</dbReference>
<dbReference type="EMBL" id="VXIS01000226">
    <property type="protein sequence ID" value="KAA8896135.1"/>
    <property type="molecule type" value="Genomic_DNA"/>
</dbReference>
<reference evidence="1 2" key="1">
    <citation type="submission" date="2019-09" db="EMBL/GenBank/DDBJ databases">
        <title>Draft genome of the ectomycorrhizal ascomycete Sphaerosporella brunnea.</title>
        <authorList>
            <consortium name="DOE Joint Genome Institute"/>
            <person name="Benucci G.M."/>
            <person name="Marozzi G."/>
            <person name="Antonielli L."/>
            <person name="Sanchez S."/>
            <person name="Marco P."/>
            <person name="Wang X."/>
            <person name="Falini L.B."/>
            <person name="Barry K."/>
            <person name="Haridas S."/>
            <person name="Lipzen A."/>
            <person name="Labutti K."/>
            <person name="Grigoriev I.V."/>
            <person name="Murat C."/>
            <person name="Martin F."/>
            <person name="Albertini E."/>
            <person name="Donnini D."/>
            <person name="Bonito G."/>
        </authorList>
    </citation>
    <scope>NUCLEOTIDE SEQUENCE [LARGE SCALE GENOMIC DNA]</scope>
    <source>
        <strain evidence="1 2">Sb_GMNB300</strain>
    </source>
</reference>
<dbReference type="Gene3D" id="3.30.559.10">
    <property type="entry name" value="Chloramphenicol acetyltransferase-like domain"/>
    <property type="match status" value="1"/>
</dbReference>
<dbReference type="OrthoDB" id="2150604at2759"/>
<dbReference type="AlphaFoldDB" id="A0A5J5EKE8"/>
<dbReference type="PANTHER" id="PTHR28037">
    <property type="entry name" value="ALCOHOL O-ACETYLTRANSFERASE 1-RELATED"/>
    <property type="match status" value="1"/>
</dbReference>
<dbReference type="Pfam" id="PF07247">
    <property type="entry name" value="AATase"/>
    <property type="match status" value="1"/>
</dbReference>
<dbReference type="PANTHER" id="PTHR28037:SF1">
    <property type="entry name" value="ALCOHOL O-ACETYLTRANSFERASE 1-RELATED"/>
    <property type="match status" value="1"/>
</dbReference>
<keyword evidence="2" id="KW-1185">Reference proteome</keyword>
<dbReference type="Proteomes" id="UP000326924">
    <property type="component" value="Unassembled WGS sequence"/>
</dbReference>
<accession>A0A5J5EKE8</accession>
<sequence length="441" mass="48630">MEETYQKLRPVGLLERWCTQRHAMNFYPNVIVTSSYQVTACKLATLKPHLYGALGSVINTHPILSAIVMNEGLASAHFVRLPEIRLEDILSVHTVTKSRDLELLLESEHSRRFTTPGNPFWRLALLLPGGEEEEIEAFELMFIYHHVLGDGLSGPAFHRSLHVALASASPGPAKIPSPTAPLFKPLEDLLDFHVSLLVLIVALWRFVFPPQPAAGQWTGAPITPDPVTRVRILSLPTDVVTGFTSRCRAENASVTSALIHIVGAAFLCALPETTTELLFQAPISARRWLPPMYADVIGNWVTEDIQPYVHRRRVESANIWAAARATKARLEKTVQNDGRNTAVGLLPWIGDYDSYFASKVGTKRDVSVEISNLGVCREQRRVVFSQSAGVDGPAVAVSVAAAKEGMVLTFNWQQGVVEERVVAEVVRLVEVAVRRAVVGEM</sequence>